<organism evidence="2 3">
    <name type="scientific">Rickettsia argasii T170-B</name>
    <dbReference type="NCBI Taxonomy" id="1268837"/>
    <lineage>
        <taxon>Bacteria</taxon>
        <taxon>Pseudomonadati</taxon>
        <taxon>Pseudomonadota</taxon>
        <taxon>Alphaproteobacteria</taxon>
        <taxon>Rickettsiales</taxon>
        <taxon>Rickettsiaceae</taxon>
        <taxon>Rickettsieae</taxon>
        <taxon>Rickettsia</taxon>
        <taxon>spotted fever group</taxon>
    </lineage>
</organism>
<feature type="transmembrane region" description="Helical" evidence="1">
    <location>
        <begin position="30"/>
        <end position="47"/>
    </location>
</feature>
<evidence type="ECO:0000313" key="2">
    <source>
        <dbReference type="EMBL" id="KJW04573.1"/>
    </source>
</evidence>
<accession>A0A0F3RE67</accession>
<evidence type="ECO:0000313" key="3">
    <source>
        <dbReference type="Proteomes" id="UP000033736"/>
    </source>
</evidence>
<dbReference type="Proteomes" id="UP000033736">
    <property type="component" value="Unassembled WGS sequence"/>
</dbReference>
<dbReference type="AlphaFoldDB" id="A0A0F3RE67"/>
<comment type="caution">
    <text evidence="2">The sequence shown here is derived from an EMBL/GenBank/DDBJ whole genome shotgun (WGS) entry which is preliminary data.</text>
</comment>
<dbReference type="EMBL" id="LAOQ01000003">
    <property type="protein sequence ID" value="KJW04573.1"/>
    <property type="molecule type" value="Genomic_DNA"/>
</dbReference>
<sequence>MVFRLYYQFQHITLFIRLFWICIWKTAWRLLGLAIMAISFIFMFYSPKPELIFDANHMAVGVKDRENKLVIHADTIPAFNRTY</sequence>
<evidence type="ECO:0000256" key="1">
    <source>
        <dbReference type="SAM" id="Phobius"/>
    </source>
</evidence>
<keyword evidence="1" id="KW-0812">Transmembrane</keyword>
<proteinExistence type="predicted"/>
<name>A0A0F3RE67_9RICK</name>
<reference evidence="2 3" key="1">
    <citation type="submission" date="2015-01" db="EMBL/GenBank/DDBJ databases">
        <title>Genome Sequencing of Rickettsiales /home/snadendla/prok_pipe/test/illegal_ec_num.txt.</title>
        <authorList>
            <person name="Daugherty S.C."/>
            <person name="Su Q."/>
            <person name="Abolude K."/>
            <person name="Beier-Sexton M."/>
            <person name="Carlyon J.A."/>
            <person name="Carter R."/>
            <person name="Day N.P."/>
            <person name="Dumler S.J."/>
            <person name="Dyachenko V."/>
            <person name="Godinez A."/>
            <person name="Kurtti T.J."/>
            <person name="Lichay M."/>
            <person name="Mullins K.E."/>
            <person name="Ott S."/>
            <person name="Pappas-Brown V."/>
            <person name="Paris D.H."/>
            <person name="Patel P."/>
            <person name="Richards A.L."/>
            <person name="Sadzewicz L."/>
            <person name="Sears K."/>
            <person name="Seidman D."/>
            <person name="Sengamalay N."/>
            <person name="Stenos J."/>
            <person name="Tallon L.J."/>
            <person name="Vincent G."/>
            <person name="Fraser C.M."/>
            <person name="Munderloh U."/>
            <person name="Dunning-Hotopp J.C."/>
        </authorList>
    </citation>
    <scope>NUCLEOTIDE SEQUENCE [LARGE SCALE GENOMIC DNA]</scope>
    <source>
        <strain evidence="2 3">T170-B</strain>
    </source>
</reference>
<keyword evidence="3" id="KW-1185">Reference proteome</keyword>
<keyword evidence="1" id="KW-1133">Transmembrane helix</keyword>
<keyword evidence="1" id="KW-0472">Membrane</keyword>
<gene>
    <name evidence="2" type="ORF">RAT170B_0887</name>
</gene>
<dbReference type="PATRIC" id="fig|1268837.3.peg.1070"/>
<protein>
    <submittedName>
        <fullName evidence="2">Uncharacterized protein</fullName>
    </submittedName>
</protein>